<evidence type="ECO:0000256" key="4">
    <source>
        <dbReference type="ARBA" id="ARBA00008954"/>
    </source>
</evidence>
<dbReference type="InterPro" id="IPR049704">
    <property type="entry name" value="Aminotrans_3_PPA_site"/>
</dbReference>
<evidence type="ECO:0000256" key="10">
    <source>
        <dbReference type="ARBA" id="ARBA00022898"/>
    </source>
</evidence>
<dbReference type="NCBIfam" id="NF002325">
    <property type="entry name" value="PRK01278.1"/>
    <property type="match status" value="1"/>
</dbReference>
<dbReference type="NCBIfam" id="TIGR00707">
    <property type="entry name" value="argD"/>
    <property type="match status" value="1"/>
</dbReference>
<comment type="subcellular location">
    <subcellularLocation>
        <location evidence="2">Mitochondrion</location>
    </subcellularLocation>
</comment>
<evidence type="ECO:0000313" key="13">
    <source>
        <dbReference type="EMBL" id="VVT49370.1"/>
    </source>
</evidence>
<reference evidence="13 14" key="1">
    <citation type="submission" date="2019-09" db="EMBL/GenBank/DDBJ databases">
        <authorList>
            <person name="Brejova B."/>
        </authorList>
    </citation>
    <scope>NUCLEOTIDE SEQUENCE [LARGE SCALE GENOMIC DNA]</scope>
</reference>
<dbReference type="Gene3D" id="3.90.1150.10">
    <property type="entry name" value="Aspartate Aminotransferase, domain 1"/>
    <property type="match status" value="1"/>
</dbReference>
<proteinExistence type="inferred from homology"/>
<protein>
    <recommendedName>
        <fullName evidence="6">Acetylornithine aminotransferase, mitochondrial</fullName>
        <ecNumber evidence="5">2.6.1.11</ecNumber>
    </recommendedName>
</protein>
<dbReference type="GO" id="GO:0005759">
    <property type="term" value="C:mitochondrial matrix"/>
    <property type="evidence" value="ECO:0007669"/>
    <property type="project" value="TreeGrafter"/>
</dbReference>
<name>A0A5E8BII4_9ASCO</name>
<evidence type="ECO:0000313" key="14">
    <source>
        <dbReference type="Proteomes" id="UP000398389"/>
    </source>
</evidence>
<dbReference type="AlphaFoldDB" id="A0A5E8BII4"/>
<evidence type="ECO:0000256" key="6">
    <source>
        <dbReference type="ARBA" id="ARBA00021753"/>
    </source>
</evidence>
<dbReference type="UniPathway" id="UPA00068">
    <property type="reaction ID" value="UER00109"/>
</dbReference>
<evidence type="ECO:0000256" key="8">
    <source>
        <dbReference type="ARBA" id="ARBA00022605"/>
    </source>
</evidence>
<dbReference type="GeneID" id="43581056"/>
<dbReference type="InterPro" id="IPR004636">
    <property type="entry name" value="AcOrn/SuccOrn_fam"/>
</dbReference>
<keyword evidence="7" id="KW-0032">Aminotransferase</keyword>
<dbReference type="GO" id="GO:0042802">
    <property type="term" value="F:identical protein binding"/>
    <property type="evidence" value="ECO:0007669"/>
    <property type="project" value="TreeGrafter"/>
</dbReference>
<dbReference type="OrthoDB" id="5419315at2759"/>
<evidence type="ECO:0000259" key="12">
    <source>
        <dbReference type="PROSITE" id="PS50222"/>
    </source>
</evidence>
<keyword evidence="8" id="KW-0028">Amino-acid biosynthesis</keyword>
<dbReference type="InterPro" id="IPR005814">
    <property type="entry name" value="Aminotrans_3"/>
</dbReference>
<dbReference type="HAMAP" id="MF_01107">
    <property type="entry name" value="ArgD_aminotrans_3"/>
    <property type="match status" value="1"/>
</dbReference>
<dbReference type="SUPFAM" id="SSF53383">
    <property type="entry name" value="PLP-dependent transferases"/>
    <property type="match status" value="1"/>
</dbReference>
<dbReference type="RefSeq" id="XP_031852847.1">
    <property type="nucleotide sequence ID" value="XM_031996956.1"/>
</dbReference>
<organism evidence="13 14">
    <name type="scientific">Magnusiomyces paraingens</name>
    <dbReference type="NCBI Taxonomy" id="2606893"/>
    <lineage>
        <taxon>Eukaryota</taxon>
        <taxon>Fungi</taxon>
        <taxon>Dikarya</taxon>
        <taxon>Ascomycota</taxon>
        <taxon>Saccharomycotina</taxon>
        <taxon>Dipodascomycetes</taxon>
        <taxon>Dipodascales</taxon>
        <taxon>Dipodascaceae</taxon>
        <taxon>Magnusiomyces</taxon>
    </lineage>
</organism>
<dbReference type="GO" id="GO:0003992">
    <property type="term" value="F:N2-acetyl-L-ornithine:2-oxoglutarate 5-aminotransferase activity"/>
    <property type="evidence" value="ECO:0007669"/>
    <property type="project" value="UniProtKB-EC"/>
</dbReference>
<dbReference type="InterPro" id="IPR015421">
    <property type="entry name" value="PyrdxlP-dep_Trfase_major"/>
</dbReference>
<dbReference type="InterPro" id="IPR002048">
    <property type="entry name" value="EF_hand_dom"/>
</dbReference>
<dbReference type="GO" id="GO:0006526">
    <property type="term" value="P:L-arginine biosynthetic process"/>
    <property type="evidence" value="ECO:0007669"/>
    <property type="project" value="UniProtKB-UniPathway"/>
</dbReference>
<dbReference type="PROSITE" id="PS00600">
    <property type="entry name" value="AA_TRANSFER_CLASS_3"/>
    <property type="match status" value="1"/>
</dbReference>
<evidence type="ECO:0000256" key="11">
    <source>
        <dbReference type="RuleBase" id="RU003560"/>
    </source>
</evidence>
<evidence type="ECO:0000256" key="7">
    <source>
        <dbReference type="ARBA" id="ARBA00022576"/>
    </source>
</evidence>
<keyword evidence="9" id="KW-0808">Transferase</keyword>
<accession>A0A5E8BII4</accession>
<dbReference type="InterPro" id="IPR015424">
    <property type="entry name" value="PyrdxlP-dep_Trfase"/>
</dbReference>
<evidence type="ECO:0000256" key="1">
    <source>
        <dbReference type="ARBA" id="ARBA00001933"/>
    </source>
</evidence>
<evidence type="ECO:0000256" key="5">
    <source>
        <dbReference type="ARBA" id="ARBA00012919"/>
    </source>
</evidence>
<dbReference type="FunFam" id="3.40.640.10:FF:000004">
    <property type="entry name" value="Acetylornithine aminotransferase"/>
    <property type="match status" value="1"/>
</dbReference>
<comment type="similarity">
    <text evidence="4 11">Belongs to the class-III pyridoxal-phosphate-dependent aminotransferase family.</text>
</comment>
<evidence type="ECO:0000256" key="2">
    <source>
        <dbReference type="ARBA" id="ARBA00004173"/>
    </source>
</evidence>
<comment type="cofactor">
    <cofactor evidence="1">
        <name>pyridoxal 5'-phosphate</name>
        <dbReference type="ChEBI" id="CHEBI:597326"/>
    </cofactor>
</comment>
<evidence type="ECO:0000256" key="9">
    <source>
        <dbReference type="ARBA" id="ARBA00022679"/>
    </source>
</evidence>
<dbReference type="Gene3D" id="3.40.640.10">
    <property type="entry name" value="Type I PLP-dependent aspartate aminotransferase-like (Major domain)"/>
    <property type="match status" value="1"/>
</dbReference>
<dbReference type="InterPro" id="IPR050103">
    <property type="entry name" value="Class-III_PLP-dep_AT"/>
</dbReference>
<feature type="domain" description="EF-hand" evidence="12">
    <location>
        <begin position="431"/>
        <end position="451"/>
    </location>
</feature>
<dbReference type="InterPro" id="IPR015422">
    <property type="entry name" value="PyrdxlP-dep_Trfase_small"/>
</dbReference>
<dbReference type="EC" id="2.6.1.11" evidence="5"/>
<gene>
    <name evidence="13" type="ORF">SAPINGB_P002237</name>
</gene>
<dbReference type="CDD" id="cd00610">
    <property type="entry name" value="OAT_like"/>
    <property type="match status" value="1"/>
</dbReference>
<dbReference type="EMBL" id="CABVLU010000002">
    <property type="protein sequence ID" value="VVT49370.1"/>
    <property type="molecule type" value="Genomic_DNA"/>
</dbReference>
<dbReference type="GO" id="GO:0030170">
    <property type="term" value="F:pyridoxal phosphate binding"/>
    <property type="evidence" value="ECO:0007669"/>
    <property type="project" value="InterPro"/>
</dbReference>
<dbReference type="Proteomes" id="UP000398389">
    <property type="component" value="Unassembled WGS sequence"/>
</dbReference>
<dbReference type="GO" id="GO:0005509">
    <property type="term" value="F:calcium ion binding"/>
    <property type="evidence" value="ECO:0007669"/>
    <property type="project" value="InterPro"/>
</dbReference>
<dbReference type="PANTHER" id="PTHR11986">
    <property type="entry name" value="AMINOTRANSFERASE CLASS III"/>
    <property type="match status" value="1"/>
</dbReference>
<comment type="pathway">
    <text evidence="3">Amino-acid biosynthesis; L-arginine biosynthesis; N(2)-acetyl-L-ornithine from L-glutamate: step 4/4.</text>
</comment>
<keyword evidence="14" id="KW-1185">Reference proteome</keyword>
<sequence>MLSSAFKSIRARNGAAASAVSTQVRTYAKKKSVETSTAFVEKYAHYQVPTYSRPNTVMERGEGSFLYDTDGKKYIDLTAGIAVNSLGHCPPLVTYTLMKQASTLVHSSNMYYNKTAPILSEKLVEATINSGGMKDATAVFLSNSGTESNEAALKFARKYGKIVGKGGENTKKTGLVSFKGAFHGRSFGALSMTPNPKYQGPFAPLVPDVTYGDYNDIAGLETLITENTAGVIVEPIQGEGGINVADHEFLIALRKRCDEVDAILIFDEIQAGLSRTGKLWAHSHAGPEAHPDIITCAKALGNGFPIGAVIVNSKVNDIIKVGDHGTTYGGNPLAAAVAIEVLKELTSKSLLDNVAVRARTIEQKFDQIIEAYPNLATSRRGVGLMQGLQLTIDPSHVISKAHQKGLLLLSCGKNTIRLVPPLNIPHPTLVNGLSILKKIFKEIDNDINGKI</sequence>
<dbReference type="PIRSF" id="PIRSF000521">
    <property type="entry name" value="Transaminase_4ab_Lys_Orn"/>
    <property type="match status" value="1"/>
</dbReference>
<evidence type="ECO:0000256" key="3">
    <source>
        <dbReference type="ARBA" id="ARBA00005024"/>
    </source>
</evidence>
<dbReference type="PANTHER" id="PTHR11986:SF79">
    <property type="entry name" value="ACETYLORNITHINE AMINOTRANSFERASE, MITOCHONDRIAL"/>
    <property type="match status" value="1"/>
</dbReference>
<dbReference type="Pfam" id="PF00202">
    <property type="entry name" value="Aminotran_3"/>
    <property type="match status" value="1"/>
</dbReference>
<dbReference type="PROSITE" id="PS50222">
    <property type="entry name" value="EF_HAND_2"/>
    <property type="match status" value="1"/>
</dbReference>
<keyword evidence="10 11" id="KW-0663">Pyridoxal phosphate</keyword>